<organism evidence="1 2">
    <name type="scientific">Eumeta variegata</name>
    <name type="common">Bagworm moth</name>
    <name type="synonym">Eumeta japonica</name>
    <dbReference type="NCBI Taxonomy" id="151549"/>
    <lineage>
        <taxon>Eukaryota</taxon>
        <taxon>Metazoa</taxon>
        <taxon>Ecdysozoa</taxon>
        <taxon>Arthropoda</taxon>
        <taxon>Hexapoda</taxon>
        <taxon>Insecta</taxon>
        <taxon>Pterygota</taxon>
        <taxon>Neoptera</taxon>
        <taxon>Endopterygota</taxon>
        <taxon>Lepidoptera</taxon>
        <taxon>Glossata</taxon>
        <taxon>Ditrysia</taxon>
        <taxon>Tineoidea</taxon>
        <taxon>Psychidae</taxon>
        <taxon>Oiketicinae</taxon>
        <taxon>Eumeta</taxon>
    </lineage>
</organism>
<dbReference type="Proteomes" id="UP000299102">
    <property type="component" value="Unassembled WGS sequence"/>
</dbReference>
<name>A0A4C1VJH4_EUMVA</name>
<reference evidence="1 2" key="1">
    <citation type="journal article" date="2019" name="Commun. Biol.">
        <title>The bagworm genome reveals a unique fibroin gene that provides high tensile strength.</title>
        <authorList>
            <person name="Kono N."/>
            <person name="Nakamura H."/>
            <person name="Ohtoshi R."/>
            <person name="Tomita M."/>
            <person name="Numata K."/>
            <person name="Arakawa K."/>
        </authorList>
    </citation>
    <scope>NUCLEOTIDE SEQUENCE [LARGE SCALE GENOMIC DNA]</scope>
</reference>
<proteinExistence type="predicted"/>
<gene>
    <name evidence="1" type="ORF">EVAR_96144_1</name>
</gene>
<keyword evidence="2" id="KW-1185">Reference proteome</keyword>
<sequence>MLHENFLHWRMKTNRGTLTSTCHCLSANRLMLLDSDLPAVPRQAILIPFRTLNTLLSAAPVRHAAVALADRRSLSRCGWQAVANIPFVDAYEHYSNAIDVVPSFVESFKKDIDESLKKLHHYEVTGRAFDLLASYLTNSVQKVDINNMRSSGSVVRMGVLQGSILALQNTFRWRPRPNVFLCVCVKNRLRTYRRERRRTLVALLGFGALPV</sequence>
<protein>
    <submittedName>
        <fullName evidence="1">Uncharacterized protein</fullName>
    </submittedName>
</protein>
<evidence type="ECO:0000313" key="2">
    <source>
        <dbReference type="Proteomes" id="UP000299102"/>
    </source>
</evidence>
<dbReference type="EMBL" id="BGZK01000351">
    <property type="protein sequence ID" value="GBP38542.1"/>
    <property type="molecule type" value="Genomic_DNA"/>
</dbReference>
<dbReference type="AlphaFoldDB" id="A0A4C1VJH4"/>
<dbReference type="OrthoDB" id="414730at2759"/>
<comment type="caution">
    <text evidence="1">The sequence shown here is derived from an EMBL/GenBank/DDBJ whole genome shotgun (WGS) entry which is preliminary data.</text>
</comment>
<evidence type="ECO:0000313" key="1">
    <source>
        <dbReference type="EMBL" id="GBP38542.1"/>
    </source>
</evidence>
<accession>A0A4C1VJH4</accession>